<dbReference type="STRING" id="929713.NIASO_00225"/>
<dbReference type="InterPro" id="IPR050553">
    <property type="entry name" value="Thioredoxin_ResA/DsbE_sf"/>
</dbReference>
<keyword evidence="3" id="KW-1015">Disulfide bond</keyword>
<dbReference type="EMBL" id="CP007035">
    <property type="protein sequence ID" value="AHF17013.1"/>
    <property type="molecule type" value="Genomic_DNA"/>
</dbReference>
<dbReference type="PROSITE" id="PS51352">
    <property type="entry name" value="THIOREDOXIN_2"/>
    <property type="match status" value="1"/>
</dbReference>
<evidence type="ECO:0000313" key="7">
    <source>
        <dbReference type="Proteomes" id="UP000003586"/>
    </source>
</evidence>
<dbReference type="eggNOG" id="COG0526">
    <property type="taxonomic scope" value="Bacteria"/>
</dbReference>
<proteinExistence type="predicted"/>
<reference evidence="6 7" key="1">
    <citation type="submission" date="2013-12" db="EMBL/GenBank/DDBJ databases">
        <authorList>
            <consortium name="DOE Joint Genome Institute"/>
            <person name="Eisen J."/>
            <person name="Huntemann M."/>
            <person name="Han J."/>
            <person name="Chen A."/>
            <person name="Kyrpides N."/>
            <person name="Mavromatis K."/>
            <person name="Markowitz V."/>
            <person name="Palaniappan K."/>
            <person name="Ivanova N."/>
            <person name="Schaumberg A."/>
            <person name="Pati A."/>
            <person name="Liolios K."/>
            <person name="Nordberg H.P."/>
            <person name="Cantor M.N."/>
            <person name="Hua S.X."/>
            <person name="Woyke T."/>
        </authorList>
    </citation>
    <scope>NUCLEOTIDE SEQUENCE [LARGE SCALE GENOMIC DNA]</scope>
    <source>
        <strain evidence="7">DSM 19437</strain>
    </source>
</reference>
<keyword evidence="2" id="KW-0201">Cytochrome c-type biogenesis</keyword>
<dbReference type="GO" id="GO:0030313">
    <property type="term" value="C:cell envelope"/>
    <property type="evidence" value="ECO:0007669"/>
    <property type="project" value="UniProtKB-SubCell"/>
</dbReference>
<dbReference type="Pfam" id="PF00578">
    <property type="entry name" value="AhpC-TSA"/>
    <property type="match status" value="1"/>
</dbReference>
<name>W0F5B8_9BACT</name>
<dbReference type="InterPro" id="IPR000866">
    <property type="entry name" value="AhpC/TSA"/>
</dbReference>
<dbReference type="Gene3D" id="3.40.30.10">
    <property type="entry name" value="Glutaredoxin"/>
    <property type="match status" value="1"/>
</dbReference>
<dbReference type="KEGG" id="nso:NIASO_00225"/>
<comment type="subcellular location">
    <subcellularLocation>
        <location evidence="1">Cell envelope</location>
    </subcellularLocation>
</comment>
<dbReference type="PROSITE" id="PS00194">
    <property type="entry name" value="THIOREDOXIN_1"/>
    <property type="match status" value="1"/>
</dbReference>
<accession>W0F5B8</accession>
<gene>
    <name evidence="6" type="ORF">NIASO_00225</name>
</gene>
<organism evidence="6 7">
    <name type="scientific">Niabella soli DSM 19437</name>
    <dbReference type="NCBI Taxonomy" id="929713"/>
    <lineage>
        <taxon>Bacteria</taxon>
        <taxon>Pseudomonadati</taxon>
        <taxon>Bacteroidota</taxon>
        <taxon>Chitinophagia</taxon>
        <taxon>Chitinophagales</taxon>
        <taxon>Chitinophagaceae</taxon>
        <taxon>Niabella</taxon>
    </lineage>
</organism>
<evidence type="ECO:0000256" key="3">
    <source>
        <dbReference type="ARBA" id="ARBA00023157"/>
    </source>
</evidence>
<dbReference type="InterPro" id="IPR036249">
    <property type="entry name" value="Thioredoxin-like_sf"/>
</dbReference>
<dbReference type="CDD" id="cd02966">
    <property type="entry name" value="TlpA_like_family"/>
    <property type="match status" value="1"/>
</dbReference>
<dbReference type="PANTHER" id="PTHR42852:SF6">
    <property type="entry name" value="THIOL:DISULFIDE INTERCHANGE PROTEIN DSBE"/>
    <property type="match status" value="1"/>
</dbReference>
<feature type="domain" description="Thioredoxin" evidence="5">
    <location>
        <begin position="1"/>
        <end position="145"/>
    </location>
</feature>
<dbReference type="GO" id="GO:0016209">
    <property type="term" value="F:antioxidant activity"/>
    <property type="evidence" value="ECO:0007669"/>
    <property type="project" value="InterPro"/>
</dbReference>
<dbReference type="HOGENOM" id="CLU_042529_11_2_10"/>
<dbReference type="AlphaFoldDB" id="W0F5B8"/>
<keyword evidence="4" id="KW-0676">Redox-active center</keyword>
<dbReference type="GO" id="GO:0016491">
    <property type="term" value="F:oxidoreductase activity"/>
    <property type="evidence" value="ECO:0007669"/>
    <property type="project" value="InterPro"/>
</dbReference>
<evidence type="ECO:0000256" key="4">
    <source>
        <dbReference type="ARBA" id="ARBA00023284"/>
    </source>
</evidence>
<keyword evidence="7" id="KW-1185">Reference proteome</keyword>
<sequence>MITPFPAPDFELQSQNGTPVHLSDFKGKTVLLNFWASWCAPCRETNKKLAKLYNQFKSDAFVIINISEDTSQVKWKKAVVNDKMKWLQLIDFTDWNRSAARRWNASQLPASFLINRYGMVIASDAAYLLTDDPEGFKSALQNLSTQ</sequence>
<evidence type="ECO:0000259" key="5">
    <source>
        <dbReference type="PROSITE" id="PS51352"/>
    </source>
</evidence>
<evidence type="ECO:0000313" key="6">
    <source>
        <dbReference type="EMBL" id="AHF17013.1"/>
    </source>
</evidence>
<dbReference type="InterPro" id="IPR013766">
    <property type="entry name" value="Thioredoxin_domain"/>
</dbReference>
<protein>
    <recommendedName>
        <fullName evidence="5">Thioredoxin domain-containing protein</fullName>
    </recommendedName>
</protein>
<dbReference type="GO" id="GO:0017004">
    <property type="term" value="P:cytochrome complex assembly"/>
    <property type="evidence" value="ECO:0007669"/>
    <property type="project" value="UniProtKB-KW"/>
</dbReference>
<dbReference type="InterPro" id="IPR017937">
    <property type="entry name" value="Thioredoxin_CS"/>
</dbReference>
<evidence type="ECO:0000256" key="1">
    <source>
        <dbReference type="ARBA" id="ARBA00004196"/>
    </source>
</evidence>
<dbReference type="PANTHER" id="PTHR42852">
    <property type="entry name" value="THIOL:DISULFIDE INTERCHANGE PROTEIN DSBE"/>
    <property type="match status" value="1"/>
</dbReference>
<dbReference type="SUPFAM" id="SSF52833">
    <property type="entry name" value="Thioredoxin-like"/>
    <property type="match status" value="1"/>
</dbReference>
<evidence type="ECO:0000256" key="2">
    <source>
        <dbReference type="ARBA" id="ARBA00022748"/>
    </source>
</evidence>
<dbReference type="Proteomes" id="UP000003586">
    <property type="component" value="Chromosome"/>
</dbReference>